<reference evidence="1" key="2">
    <citation type="submission" date="2020-09" db="EMBL/GenBank/DDBJ databases">
        <authorList>
            <person name="Blom J."/>
        </authorList>
    </citation>
    <scope>NUCLEOTIDE SEQUENCE</scope>
    <source>
        <strain evidence="1">No.66</strain>
    </source>
</reference>
<gene>
    <name evidence="1" type="ORF">PANO66_00567</name>
    <name evidence="2" type="ORF">PLAM_1876</name>
</gene>
<proteinExistence type="predicted"/>
<name>A0A1J1JEH9_PLAAG</name>
<sequence>MLDCLESYLAKNLSGLIYAPDQGFFDSNLKLFYDVILPTNQTNQNITLSQL</sequence>
<organism evidence="2">
    <name type="scientific">Planktothrix agardhii</name>
    <name type="common">Oscillatoria agardhii</name>
    <dbReference type="NCBI Taxonomy" id="1160"/>
    <lineage>
        <taxon>Bacteria</taxon>
        <taxon>Bacillati</taxon>
        <taxon>Cyanobacteriota</taxon>
        <taxon>Cyanophyceae</taxon>
        <taxon>Oscillatoriophycideae</taxon>
        <taxon>Oscillatoriales</taxon>
        <taxon>Microcoleaceae</taxon>
        <taxon>Planktothrix</taxon>
    </lineage>
</organism>
<dbReference type="EMBL" id="LO018304">
    <property type="protein sequence ID" value="CUM59842.1"/>
    <property type="molecule type" value="Genomic_DNA"/>
</dbReference>
<dbReference type="Proteomes" id="UP001153761">
    <property type="component" value="Chromosome"/>
</dbReference>
<evidence type="ECO:0000313" key="1">
    <source>
        <dbReference type="EMBL" id="CAD5919113.1"/>
    </source>
</evidence>
<dbReference type="AlphaFoldDB" id="A0A1J1JEH9"/>
<reference evidence="2" key="1">
    <citation type="submission" date="2015-09" db="EMBL/GenBank/DDBJ databases">
        <authorList>
            <person name="Jackson K.R."/>
            <person name="Lunt B.L."/>
            <person name="Fisher J.N.B."/>
            <person name="Gardner A.V."/>
            <person name="Bailey M.E."/>
            <person name="Deus L.M."/>
            <person name="Earl A.S."/>
            <person name="Gibby P.D."/>
            <person name="Hartmann K.A."/>
            <person name="Liu J.E."/>
            <person name="Manci A.M."/>
            <person name="Nielsen D.A."/>
            <person name="Solomon M.B."/>
            <person name="Breakwell D.P."/>
            <person name="Burnett S.H."/>
            <person name="Grose J.H."/>
        </authorList>
    </citation>
    <scope>NUCLEOTIDE SEQUENCE</scope>
    <source>
        <strain evidence="2">7805</strain>
    </source>
</reference>
<evidence type="ECO:0000313" key="2">
    <source>
        <dbReference type="EMBL" id="CUM59842.1"/>
    </source>
</evidence>
<accession>A0A1J1JEH9</accession>
<dbReference type="EMBL" id="LR882963">
    <property type="protein sequence ID" value="CAD5919113.1"/>
    <property type="molecule type" value="Genomic_DNA"/>
</dbReference>
<protein>
    <submittedName>
        <fullName evidence="2">Uncharacterized protein</fullName>
    </submittedName>
</protein>